<organism evidence="2 3">
    <name type="scientific">Diacronema lutheri</name>
    <name type="common">Unicellular marine alga</name>
    <name type="synonym">Monochrysis lutheri</name>
    <dbReference type="NCBI Taxonomy" id="2081491"/>
    <lineage>
        <taxon>Eukaryota</taxon>
        <taxon>Haptista</taxon>
        <taxon>Haptophyta</taxon>
        <taxon>Pavlovophyceae</taxon>
        <taxon>Pavlovales</taxon>
        <taxon>Pavlovaceae</taxon>
        <taxon>Diacronema</taxon>
    </lineage>
</organism>
<sequence length="217" mass="23893">MRTSIAALLVSAAWFGPRLPLHIEQARLLEDCAPADLVATRAPSAIVCLGYACDHVRAVPSAALAFRVEAAMALWRRTGTTLIFAGGASEHVRVGLPTEADIMAAHARRLLTDREQPRVLLERESTSTRENALFSLPLLNCSGARERQVAIVTSSFHQWRARRVFHRAALDLALACELAVTAHPCATAASHQQQAATQHDWLRELAACALYWWRGWL</sequence>
<feature type="domain" description="DUF218" evidence="1">
    <location>
        <begin position="45"/>
        <end position="205"/>
    </location>
</feature>
<gene>
    <name evidence="2" type="ORF">KFE25_007482</name>
</gene>
<comment type="caution">
    <text evidence="2">The sequence shown here is derived from an EMBL/GenBank/DDBJ whole genome shotgun (WGS) entry which is preliminary data.</text>
</comment>
<dbReference type="InterPro" id="IPR014729">
    <property type="entry name" value="Rossmann-like_a/b/a_fold"/>
</dbReference>
<dbReference type="GO" id="GO:0000270">
    <property type="term" value="P:peptidoglycan metabolic process"/>
    <property type="evidence" value="ECO:0007669"/>
    <property type="project" value="TreeGrafter"/>
</dbReference>
<dbReference type="Proteomes" id="UP000751190">
    <property type="component" value="Unassembled WGS sequence"/>
</dbReference>
<proteinExistence type="predicted"/>
<evidence type="ECO:0000313" key="2">
    <source>
        <dbReference type="EMBL" id="KAG8468964.1"/>
    </source>
</evidence>
<dbReference type="CDD" id="cd06259">
    <property type="entry name" value="YdcF-like"/>
    <property type="match status" value="1"/>
</dbReference>
<dbReference type="AlphaFoldDB" id="A0A8J5Y008"/>
<accession>A0A8J5Y008</accession>
<dbReference type="InterPro" id="IPR003848">
    <property type="entry name" value="DUF218"/>
</dbReference>
<keyword evidence="3" id="KW-1185">Reference proteome</keyword>
<dbReference type="Gene3D" id="3.40.50.620">
    <property type="entry name" value="HUPs"/>
    <property type="match status" value="1"/>
</dbReference>
<dbReference type="GO" id="GO:0005886">
    <property type="term" value="C:plasma membrane"/>
    <property type="evidence" value="ECO:0007669"/>
    <property type="project" value="TreeGrafter"/>
</dbReference>
<reference evidence="2" key="1">
    <citation type="submission" date="2021-05" db="EMBL/GenBank/DDBJ databases">
        <title>The genome of the haptophyte Pavlova lutheri (Diacronema luteri, Pavlovales) - a model for lipid biosynthesis in eukaryotic algae.</title>
        <authorList>
            <person name="Hulatt C.J."/>
            <person name="Posewitz M.C."/>
        </authorList>
    </citation>
    <scope>NUCLEOTIDE SEQUENCE</scope>
    <source>
        <strain evidence="2">NIVA-4/92</strain>
    </source>
</reference>
<dbReference type="OrthoDB" id="529184at2759"/>
<dbReference type="PANTHER" id="PTHR30336:SF4">
    <property type="entry name" value="ENVELOPE BIOGENESIS FACTOR ELYC"/>
    <property type="match status" value="1"/>
</dbReference>
<dbReference type="Pfam" id="PF02698">
    <property type="entry name" value="DUF218"/>
    <property type="match status" value="1"/>
</dbReference>
<protein>
    <recommendedName>
        <fullName evidence="1">DUF218 domain-containing protein</fullName>
    </recommendedName>
</protein>
<dbReference type="InterPro" id="IPR051599">
    <property type="entry name" value="Cell_Envelope_Assoc"/>
</dbReference>
<evidence type="ECO:0000313" key="3">
    <source>
        <dbReference type="Proteomes" id="UP000751190"/>
    </source>
</evidence>
<name>A0A8J5Y008_DIALT</name>
<evidence type="ECO:0000259" key="1">
    <source>
        <dbReference type="Pfam" id="PF02698"/>
    </source>
</evidence>
<dbReference type="EMBL" id="JAGTXO010000003">
    <property type="protein sequence ID" value="KAG8468964.1"/>
    <property type="molecule type" value="Genomic_DNA"/>
</dbReference>
<dbReference type="PANTHER" id="PTHR30336">
    <property type="entry name" value="INNER MEMBRANE PROTEIN, PROBABLE PERMEASE"/>
    <property type="match status" value="1"/>
</dbReference>